<comment type="subcellular location">
    <subcellularLocation>
        <location evidence="1">Cell membrane</location>
        <topology evidence="1">Multi-pass membrane protein</topology>
    </subcellularLocation>
</comment>
<dbReference type="GO" id="GO:0008381">
    <property type="term" value="F:mechanosensitive monoatomic ion channel activity"/>
    <property type="evidence" value="ECO:0007669"/>
    <property type="project" value="InterPro"/>
</dbReference>
<evidence type="ECO:0000256" key="3">
    <source>
        <dbReference type="ARBA" id="ARBA00022475"/>
    </source>
</evidence>
<dbReference type="PANTHER" id="PTHR30460:SF0">
    <property type="entry name" value="MODERATE CONDUCTANCE MECHANOSENSITIVE CHANNEL YBIO"/>
    <property type="match status" value="1"/>
</dbReference>
<dbReference type="AlphaFoldDB" id="A0A7X2IXG1"/>
<keyword evidence="5 8" id="KW-1133">Transmembrane helix</keyword>
<feature type="domain" description="Mechanosensitive ion channel transmembrane helices 2/3" evidence="11">
    <location>
        <begin position="105"/>
        <end position="146"/>
    </location>
</feature>
<dbReference type="InterPro" id="IPR011014">
    <property type="entry name" value="MscS_channel_TM-2"/>
</dbReference>
<dbReference type="SUPFAM" id="SSF82861">
    <property type="entry name" value="Mechanosensitive channel protein MscS (YggB), transmembrane region"/>
    <property type="match status" value="1"/>
</dbReference>
<protein>
    <submittedName>
        <fullName evidence="12">Mechanosensitive ion channel</fullName>
    </submittedName>
</protein>
<evidence type="ECO:0000256" key="6">
    <source>
        <dbReference type="ARBA" id="ARBA00023136"/>
    </source>
</evidence>
<accession>A0A7X2IXG1</accession>
<evidence type="ECO:0000313" key="12">
    <source>
        <dbReference type="EMBL" id="MRX71580.1"/>
    </source>
</evidence>
<feature type="transmembrane region" description="Helical" evidence="8">
    <location>
        <begin position="129"/>
        <end position="160"/>
    </location>
</feature>
<dbReference type="Pfam" id="PF21088">
    <property type="entry name" value="MS_channel_1st"/>
    <property type="match status" value="1"/>
</dbReference>
<feature type="transmembrane region" description="Helical" evidence="8">
    <location>
        <begin position="102"/>
        <end position="123"/>
    </location>
</feature>
<comment type="similarity">
    <text evidence="2">Belongs to the MscS (TC 1.A.23) family.</text>
</comment>
<evidence type="ECO:0000256" key="4">
    <source>
        <dbReference type="ARBA" id="ARBA00022692"/>
    </source>
</evidence>
<dbReference type="FunFam" id="2.30.30.60:FF:000001">
    <property type="entry name" value="MscS Mechanosensitive ion channel"/>
    <property type="match status" value="1"/>
</dbReference>
<evidence type="ECO:0000259" key="10">
    <source>
        <dbReference type="Pfam" id="PF21082"/>
    </source>
</evidence>
<dbReference type="InterPro" id="IPR011066">
    <property type="entry name" value="MscS_channel_C_sf"/>
</dbReference>
<keyword evidence="3" id="KW-1003">Cell membrane</keyword>
<dbReference type="FunFam" id="1.10.287.1260:FF:000005">
    <property type="entry name" value="Mechanosensitive ion channel family protein"/>
    <property type="match status" value="1"/>
</dbReference>
<evidence type="ECO:0000259" key="11">
    <source>
        <dbReference type="Pfam" id="PF21088"/>
    </source>
</evidence>
<keyword evidence="13" id="KW-1185">Reference proteome</keyword>
<dbReference type="SUPFAM" id="SSF82689">
    <property type="entry name" value="Mechanosensitive channel protein MscS (YggB), C-terminal domain"/>
    <property type="match status" value="1"/>
</dbReference>
<evidence type="ECO:0000259" key="9">
    <source>
        <dbReference type="Pfam" id="PF00924"/>
    </source>
</evidence>
<dbReference type="Pfam" id="PF00924">
    <property type="entry name" value="MS_channel_2nd"/>
    <property type="match status" value="1"/>
</dbReference>
<evidence type="ECO:0000313" key="13">
    <source>
        <dbReference type="Proteomes" id="UP000448867"/>
    </source>
</evidence>
<feature type="transmembrane region" description="Helical" evidence="8">
    <location>
        <begin position="44"/>
        <end position="70"/>
    </location>
</feature>
<feature type="domain" description="Mechanosensitive ion channel MscS" evidence="9">
    <location>
        <begin position="148"/>
        <end position="212"/>
    </location>
</feature>
<name>A0A7X2IXG1_9BACI</name>
<keyword evidence="6 8" id="KW-0472">Membrane</keyword>
<dbReference type="Gene3D" id="2.30.30.60">
    <property type="match status" value="1"/>
</dbReference>
<sequence length="315" mass="34741">MLENVSYRFLLKLSVTYVKLGKQIFSSYIRKECFILNVNFWDDIAWTSLALSAVEIGARLLGIIIVFLIVKAIGNNVIKRTFSKVLERENISAGRANTLQSLSLNVFSYILIFVFVVMVFQVFEYDATALLAGAGVVGLAIGFGAQGLVGDVVTGFFILLEKQMDVGDYVTAAGFDGIVEQVGLRTTQIRGFDGTLHFVPNREITNLSNHSRGNMRALVDIGISYDDDIDKAITIMQSACDKVAAETPVIVEGPNVVGVQSLGASDIVLRVIAKTENGEQWGVERKLRKTLKETLDEHGIEIPFPHQVYLEKKTE</sequence>
<proteinExistence type="inferred from homology"/>
<evidence type="ECO:0000256" key="2">
    <source>
        <dbReference type="ARBA" id="ARBA00008017"/>
    </source>
</evidence>
<dbReference type="InterPro" id="IPR006685">
    <property type="entry name" value="MscS_channel_2nd"/>
</dbReference>
<dbReference type="EMBL" id="WKKI01000006">
    <property type="protein sequence ID" value="MRX71580.1"/>
    <property type="molecule type" value="Genomic_DNA"/>
</dbReference>
<dbReference type="SUPFAM" id="SSF50182">
    <property type="entry name" value="Sm-like ribonucleoproteins"/>
    <property type="match status" value="1"/>
</dbReference>
<dbReference type="InterPro" id="IPR049278">
    <property type="entry name" value="MS_channel_C"/>
</dbReference>
<keyword evidence="4 8" id="KW-0812">Transmembrane</keyword>
<dbReference type="InterPro" id="IPR010920">
    <property type="entry name" value="LSM_dom_sf"/>
</dbReference>
<dbReference type="Gene3D" id="1.10.287.1260">
    <property type="match status" value="1"/>
</dbReference>
<dbReference type="Proteomes" id="UP000448867">
    <property type="component" value="Unassembled WGS sequence"/>
</dbReference>
<evidence type="ECO:0000256" key="5">
    <source>
        <dbReference type="ARBA" id="ARBA00022989"/>
    </source>
</evidence>
<dbReference type="PANTHER" id="PTHR30460">
    <property type="entry name" value="MODERATE CONDUCTANCE MECHANOSENSITIVE CHANNEL YBIO"/>
    <property type="match status" value="1"/>
</dbReference>
<dbReference type="OrthoDB" id="9809206at2"/>
<organism evidence="12 13">
    <name type="scientific">Metabacillus lacus</name>
    <dbReference type="NCBI Taxonomy" id="1983721"/>
    <lineage>
        <taxon>Bacteria</taxon>
        <taxon>Bacillati</taxon>
        <taxon>Bacillota</taxon>
        <taxon>Bacilli</taxon>
        <taxon>Bacillales</taxon>
        <taxon>Bacillaceae</taxon>
        <taxon>Metabacillus</taxon>
    </lineage>
</organism>
<evidence type="ECO:0000256" key="1">
    <source>
        <dbReference type="ARBA" id="ARBA00004651"/>
    </source>
</evidence>
<comment type="caution">
    <text evidence="12">The sequence shown here is derived from an EMBL/GenBank/DDBJ whole genome shotgun (WGS) entry which is preliminary data.</text>
</comment>
<evidence type="ECO:0000256" key="8">
    <source>
        <dbReference type="SAM" id="Phobius"/>
    </source>
</evidence>
<evidence type="ECO:0000256" key="7">
    <source>
        <dbReference type="ARBA" id="ARBA00059688"/>
    </source>
</evidence>
<dbReference type="Gene3D" id="3.30.70.100">
    <property type="match status" value="1"/>
</dbReference>
<comment type="function">
    <text evidence="7">May play a role in resistance to osmotic downshock.</text>
</comment>
<reference evidence="12 13" key="1">
    <citation type="submission" date="2019-11" db="EMBL/GenBank/DDBJ databases">
        <title>Bacillus lacus genome.</title>
        <authorList>
            <person name="Allen C.J."/>
            <person name="Newman J.D."/>
        </authorList>
    </citation>
    <scope>NUCLEOTIDE SEQUENCE [LARGE SCALE GENOMIC DNA]</scope>
    <source>
        <strain evidence="12 13">KCTC 33946</strain>
    </source>
</reference>
<gene>
    <name evidence="12" type="ORF">GJU40_05240</name>
</gene>
<dbReference type="InterPro" id="IPR049142">
    <property type="entry name" value="MS_channel_1st"/>
</dbReference>
<feature type="domain" description="Mechanosensitive ion channel MscS C-terminal" evidence="10">
    <location>
        <begin position="219"/>
        <end position="302"/>
    </location>
</feature>
<dbReference type="InterPro" id="IPR023408">
    <property type="entry name" value="MscS_beta-dom_sf"/>
</dbReference>
<dbReference type="InterPro" id="IPR045276">
    <property type="entry name" value="YbiO_bact"/>
</dbReference>
<dbReference type="GO" id="GO:0005886">
    <property type="term" value="C:plasma membrane"/>
    <property type="evidence" value="ECO:0007669"/>
    <property type="project" value="UniProtKB-SubCell"/>
</dbReference>
<dbReference type="Pfam" id="PF21082">
    <property type="entry name" value="MS_channel_3rd"/>
    <property type="match status" value="1"/>
</dbReference>